<keyword evidence="2 6" id="KW-0808">Transferase</keyword>
<feature type="binding site" evidence="6">
    <location>
        <position position="247"/>
    </location>
    <ligand>
        <name>Zn(2+)</name>
        <dbReference type="ChEBI" id="CHEBI:29105"/>
    </ligand>
</feature>
<keyword evidence="1 6" id="KW-0489">Methyltransferase</keyword>
<proteinExistence type="predicted"/>
<dbReference type="GO" id="GO:0032259">
    <property type="term" value="P:methylation"/>
    <property type="evidence" value="ECO:0007669"/>
    <property type="project" value="UniProtKB-KW"/>
</dbReference>
<evidence type="ECO:0000313" key="9">
    <source>
        <dbReference type="RefSeq" id="XP_034101490.1"/>
    </source>
</evidence>
<dbReference type="RefSeq" id="XP_034101490.1">
    <property type="nucleotide sequence ID" value="XM_034245599.2"/>
</dbReference>
<dbReference type="Proteomes" id="UP000515160">
    <property type="component" value="Chromosome 2L"/>
</dbReference>
<protein>
    <submittedName>
        <fullName evidence="9">Uncharacterized protein LOC117566123</fullName>
    </submittedName>
</protein>
<dbReference type="InterPro" id="IPR003726">
    <property type="entry name" value="HCY_dom"/>
</dbReference>
<gene>
    <name evidence="9" type="primary">LOC117566123</name>
</gene>
<keyword evidence="4 6" id="KW-0862">Zinc</keyword>
<evidence type="ECO:0000256" key="5">
    <source>
        <dbReference type="ARBA" id="ARBA00034478"/>
    </source>
</evidence>
<dbReference type="GO" id="GO:0033528">
    <property type="term" value="P:S-methylmethionine cycle"/>
    <property type="evidence" value="ECO:0007669"/>
    <property type="project" value="TreeGrafter"/>
</dbReference>
<organism evidence="8 9">
    <name type="scientific">Drosophila albomicans</name>
    <name type="common">Fruit fly</name>
    <dbReference type="NCBI Taxonomy" id="7291"/>
    <lineage>
        <taxon>Eukaryota</taxon>
        <taxon>Metazoa</taxon>
        <taxon>Ecdysozoa</taxon>
        <taxon>Arthropoda</taxon>
        <taxon>Hexapoda</taxon>
        <taxon>Insecta</taxon>
        <taxon>Pterygota</taxon>
        <taxon>Neoptera</taxon>
        <taxon>Endopterygota</taxon>
        <taxon>Diptera</taxon>
        <taxon>Brachycera</taxon>
        <taxon>Muscomorpha</taxon>
        <taxon>Ephydroidea</taxon>
        <taxon>Drosophilidae</taxon>
        <taxon>Drosophila</taxon>
    </lineage>
</organism>
<keyword evidence="8" id="KW-1185">Reference proteome</keyword>
<comment type="cofactor">
    <cofactor evidence="6">
        <name>Zn(2+)</name>
        <dbReference type="ChEBI" id="CHEBI:29105"/>
    </cofactor>
</comment>
<evidence type="ECO:0000256" key="3">
    <source>
        <dbReference type="ARBA" id="ARBA00022723"/>
    </source>
</evidence>
<sequence length="345" mass="38018">MFNGNWNQSRERRRVLVKCGGFSSQLARNVTEKVDGDPLWGSRFDDSHPTAVVKTHLDFLRQGADIILSNTYQSSVEGFMRHLGKTREESIELIERSVRLARQAKSLYLEEVAAANGNIGASMPWVLASIGPYGAHLHDGSEYTGSYASRVSTKELQDWHTTRIATCLQAGVDGLAVETLPCQLEALAVTELILERFPTARFWVSFQCKDESSLAHGESFADAALAVWDLIVLHNAQSRLLGIGVNCVNPSHVTPLLKSLLAIKPKEDSIPLVVYSNRGEVYDSERGEWTGNGVNVVSFVPEWIDLGVCIIGGCCRVYPDDVLEIRKCVDGIAKEPQSSIKTSIE</sequence>
<accession>A0A6P8WT55</accession>
<dbReference type="GO" id="GO:0046872">
    <property type="term" value="F:metal ion binding"/>
    <property type="evidence" value="ECO:0007669"/>
    <property type="project" value="UniProtKB-KW"/>
</dbReference>
<dbReference type="GO" id="GO:0009086">
    <property type="term" value="P:methionine biosynthetic process"/>
    <property type="evidence" value="ECO:0007669"/>
    <property type="project" value="TreeGrafter"/>
</dbReference>
<dbReference type="InterPro" id="IPR051486">
    <property type="entry name" value="Hcy_S-methyltransferase"/>
</dbReference>
<feature type="binding site" evidence="6">
    <location>
        <position position="315"/>
    </location>
    <ligand>
        <name>Zn(2+)</name>
        <dbReference type="ChEBI" id="CHEBI:29105"/>
    </ligand>
</feature>
<evidence type="ECO:0000256" key="2">
    <source>
        <dbReference type="ARBA" id="ARBA00022679"/>
    </source>
</evidence>
<dbReference type="SUPFAM" id="SSF82282">
    <property type="entry name" value="Homocysteine S-methyltransferase"/>
    <property type="match status" value="1"/>
</dbReference>
<dbReference type="GeneID" id="117566123"/>
<dbReference type="InterPro" id="IPR036589">
    <property type="entry name" value="HCY_dom_sf"/>
</dbReference>
<feature type="binding site" evidence="6">
    <location>
        <position position="314"/>
    </location>
    <ligand>
        <name>Zn(2+)</name>
        <dbReference type="ChEBI" id="CHEBI:29105"/>
    </ligand>
</feature>
<reference evidence="9" key="1">
    <citation type="submission" date="2025-08" db="UniProtKB">
        <authorList>
            <consortium name="RefSeq"/>
        </authorList>
    </citation>
    <scope>IDENTIFICATION</scope>
    <source>
        <strain evidence="9">15112-1751.03</strain>
        <tissue evidence="9">Whole Adult</tissue>
    </source>
</reference>
<name>A0A6P8WT55_DROAB</name>
<dbReference type="OrthoDB" id="261426at2759"/>
<evidence type="ECO:0000313" key="8">
    <source>
        <dbReference type="Proteomes" id="UP000515160"/>
    </source>
</evidence>
<dbReference type="PROSITE" id="PS50970">
    <property type="entry name" value="HCY"/>
    <property type="match status" value="1"/>
</dbReference>
<dbReference type="PANTHER" id="PTHR46015">
    <property type="entry name" value="ZGC:172121"/>
    <property type="match status" value="1"/>
</dbReference>
<dbReference type="Pfam" id="PF02574">
    <property type="entry name" value="S-methyl_trans"/>
    <property type="match status" value="1"/>
</dbReference>
<evidence type="ECO:0000259" key="7">
    <source>
        <dbReference type="PROSITE" id="PS50970"/>
    </source>
</evidence>
<evidence type="ECO:0000256" key="6">
    <source>
        <dbReference type="PROSITE-ProRule" id="PRU00333"/>
    </source>
</evidence>
<feature type="domain" description="Hcy-binding" evidence="7">
    <location>
        <begin position="4"/>
        <end position="329"/>
    </location>
</feature>
<dbReference type="FunFam" id="3.20.20.330:FF:000002">
    <property type="entry name" value="Homocysteine S-methyltransferase"/>
    <property type="match status" value="1"/>
</dbReference>
<dbReference type="NCBIfam" id="NF007020">
    <property type="entry name" value="PRK09485.1"/>
    <property type="match status" value="1"/>
</dbReference>
<keyword evidence="3 6" id="KW-0479">Metal-binding</keyword>
<dbReference type="AlphaFoldDB" id="A0A6P8WT55"/>
<dbReference type="PANTHER" id="PTHR46015:SF1">
    <property type="entry name" value="HOMOCYSTEINE S-METHYLTRANSFERASE-LIKE ISOFORM 1"/>
    <property type="match status" value="1"/>
</dbReference>
<evidence type="ECO:0000256" key="4">
    <source>
        <dbReference type="ARBA" id="ARBA00022833"/>
    </source>
</evidence>
<dbReference type="GO" id="GO:0008898">
    <property type="term" value="F:S-adenosylmethionine-homocysteine S-methyltransferase activity"/>
    <property type="evidence" value="ECO:0007669"/>
    <property type="project" value="TreeGrafter"/>
</dbReference>
<dbReference type="Gene3D" id="3.20.20.330">
    <property type="entry name" value="Homocysteine-binding-like domain"/>
    <property type="match status" value="1"/>
</dbReference>
<evidence type="ECO:0000256" key="1">
    <source>
        <dbReference type="ARBA" id="ARBA00022603"/>
    </source>
</evidence>
<comment type="pathway">
    <text evidence="5">Amino-acid biosynthesis; L-methionine biosynthesis via de novo pathway.</text>
</comment>